<evidence type="ECO:0008006" key="7">
    <source>
        <dbReference type="Google" id="ProtNLM"/>
    </source>
</evidence>
<dbReference type="Pfam" id="PF20666">
    <property type="entry name" value="ZW10_C"/>
    <property type="match status" value="1"/>
</dbReference>
<keyword evidence="6" id="KW-1185">Reference proteome</keyword>
<dbReference type="InterPro" id="IPR046362">
    <property type="entry name" value="Zw10/DSL1_C_sf"/>
</dbReference>
<sequence>MFNVQDVFSMSNNAREKEIAILEKTIEESTDEVKKLAGDNFLYLNNILKSCSDADTGKKLQKLDDLISKIQKQVTDTSKKVEVASVKDKITVIKGIEKRLEKFAELRNAIRSLNTDFATLESYRSYAMKLKNMKGYKDIVTLEEYELDQDYPEEEIMTKFIAEVNLEIERFNRYLEGIFDTFIVITKDVDNLNKTVLTINSEDPKLICDCLDSLNLLERFDDKFRELATVIWTDFCEVLLNSADSENVVTITSDEPHKKTFISESKPKKGEKQNVQALMRALENFFENLHDVLKDIKLQEWLVTLIGREIGNRVIETLLLRSAAATVSLKKTDEEKLEALKEMIKHFDMKMRELHFFDDKLSAEMVLNKSNRLFVNQRCRAFLAAARNLIAKPYVDLVEVSGSLKPSTADINNLTISLNNMKIKTEVDEEESVYEMQKCKVSDSVYKLVPRIKTLFDLAMETEDEMGAVNFFQAALLIIDTFLVSTPRLHQQALLSVPQTSAIFYNNCQYLFYNLSIFKMEMEKKLPSQSNIKREDLNFTKQFKELRTTAMKFLEHQLNTIKASLLKVRDENMTLEDLFVNIDATPSNRERVEKTLNGSLMELSKIRSVWSDVMSDSVLEISLGVLVSHLLSLVTKTILSKEDITVHDAESMARLCKYVLERSAALMTINGVQAIHRVCQKEYYRLKEIVFVLEANLDEIGNRWCDGIGILAEYVKPFEVRGLVCALFQNTSKRASLLDQIRNR</sequence>
<feature type="domain" description="Centromere/kinetochore protein zw10 C-terminal" evidence="3">
    <location>
        <begin position="435"/>
        <end position="566"/>
    </location>
</feature>
<evidence type="ECO:0000256" key="1">
    <source>
        <dbReference type="SAM" id="Coils"/>
    </source>
</evidence>
<dbReference type="AlphaFoldDB" id="A0A811K3X0"/>
<keyword evidence="1" id="KW-0175">Coiled coil</keyword>
<dbReference type="GO" id="GO:0007094">
    <property type="term" value="P:mitotic spindle assembly checkpoint signaling"/>
    <property type="evidence" value="ECO:0007669"/>
    <property type="project" value="TreeGrafter"/>
</dbReference>
<dbReference type="Gene3D" id="1.10.357.150">
    <property type="match status" value="1"/>
</dbReference>
<dbReference type="InterPro" id="IPR055148">
    <property type="entry name" value="ZW10_C_2"/>
</dbReference>
<dbReference type="PANTHER" id="PTHR12205:SF0">
    <property type="entry name" value="CENTROMERE_KINETOCHORE PROTEIN ZW10 HOMOLOG"/>
    <property type="match status" value="1"/>
</dbReference>
<dbReference type="InterPro" id="IPR048343">
    <property type="entry name" value="ZW10_C"/>
</dbReference>
<accession>A0A811K3X0</accession>
<protein>
    <recommendedName>
        <fullName evidence="7">Centromere/kinetochore protein zw10 homolog</fullName>
    </recommendedName>
</protein>
<organism evidence="5 6">
    <name type="scientific">Bursaphelenchus okinawaensis</name>
    <dbReference type="NCBI Taxonomy" id="465554"/>
    <lineage>
        <taxon>Eukaryota</taxon>
        <taxon>Metazoa</taxon>
        <taxon>Ecdysozoa</taxon>
        <taxon>Nematoda</taxon>
        <taxon>Chromadorea</taxon>
        <taxon>Rhabditida</taxon>
        <taxon>Tylenchina</taxon>
        <taxon>Tylenchomorpha</taxon>
        <taxon>Aphelenchoidea</taxon>
        <taxon>Aphelenchoididae</taxon>
        <taxon>Bursaphelenchus</taxon>
    </lineage>
</organism>
<dbReference type="Pfam" id="PF20665">
    <property type="entry name" value="Zw10_middle"/>
    <property type="match status" value="1"/>
</dbReference>
<dbReference type="OrthoDB" id="534815at2759"/>
<evidence type="ECO:0000259" key="4">
    <source>
        <dbReference type="Pfam" id="PF22766"/>
    </source>
</evidence>
<evidence type="ECO:0000313" key="6">
    <source>
        <dbReference type="Proteomes" id="UP000614601"/>
    </source>
</evidence>
<feature type="domain" description="Centromere/kinetochore protein zw10 middle" evidence="2">
    <location>
        <begin position="195"/>
        <end position="390"/>
    </location>
</feature>
<feature type="coiled-coil region" evidence="1">
    <location>
        <begin position="12"/>
        <end position="39"/>
    </location>
</feature>
<dbReference type="GO" id="GO:0005737">
    <property type="term" value="C:cytoplasm"/>
    <property type="evidence" value="ECO:0007669"/>
    <property type="project" value="GOC"/>
</dbReference>
<dbReference type="EMBL" id="CAJFCW020000002">
    <property type="protein sequence ID" value="CAG9091755.1"/>
    <property type="molecule type" value="Genomic_DNA"/>
</dbReference>
<name>A0A811K3X0_9BILA</name>
<dbReference type="Proteomes" id="UP000783686">
    <property type="component" value="Unassembled WGS sequence"/>
</dbReference>
<dbReference type="GO" id="GO:1990423">
    <property type="term" value="C:RZZ complex"/>
    <property type="evidence" value="ECO:0007669"/>
    <property type="project" value="TreeGrafter"/>
</dbReference>
<dbReference type="Proteomes" id="UP000614601">
    <property type="component" value="Unassembled WGS sequence"/>
</dbReference>
<dbReference type="InterPro" id="IPR048344">
    <property type="entry name" value="Zw10_middle"/>
</dbReference>
<dbReference type="Pfam" id="PF22766">
    <property type="entry name" value="ZW10_C2"/>
    <property type="match status" value="1"/>
</dbReference>
<evidence type="ECO:0000259" key="2">
    <source>
        <dbReference type="Pfam" id="PF20665"/>
    </source>
</evidence>
<feature type="domain" description="ZW10 C-terminal helical" evidence="4">
    <location>
        <begin position="595"/>
        <end position="741"/>
    </location>
</feature>
<dbReference type="PANTHER" id="PTHR12205">
    <property type="entry name" value="CENTROMERE/KINETOCHORE PROTEIN ZW10"/>
    <property type="match status" value="1"/>
</dbReference>
<evidence type="ECO:0000259" key="3">
    <source>
        <dbReference type="Pfam" id="PF20666"/>
    </source>
</evidence>
<gene>
    <name evidence="5" type="ORF">BOKJ2_LOCUS3293</name>
</gene>
<dbReference type="GO" id="GO:0006888">
    <property type="term" value="P:endoplasmic reticulum to Golgi vesicle-mediated transport"/>
    <property type="evidence" value="ECO:0007669"/>
    <property type="project" value="TreeGrafter"/>
</dbReference>
<comment type="caution">
    <text evidence="5">The sequence shown here is derived from an EMBL/GenBank/DDBJ whole genome shotgun (WGS) entry which is preliminary data.</text>
</comment>
<reference evidence="5" key="1">
    <citation type="submission" date="2020-09" db="EMBL/GenBank/DDBJ databases">
        <authorList>
            <person name="Kikuchi T."/>
        </authorList>
    </citation>
    <scope>NUCLEOTIDE SEQUENCE</scope>
    <source>
        <strain evidence="5">SH1</strain>
    </source>
</reference>
<proteinExistence type="predicted"/>
<evidence type="ECO:0000313" key="5">
    <source>
        <dbReference type="EMBL" id="CAD5210636.1"/>
    </source>
</evidence>
<dbReference type="EMBL" id="CAJFDH010000002">
    <property type="protein sequence ID" value="CAD5210636.1"/>
    <property type="molecule type" value="Genomic_DNA"/>
</dbReference>